<dbReference type="KEGG" id="tim:GMBLW1_24300"/>
<feature type="transmembrane region" description="Helical" evidence="3">
    <location>
        <begin position="234"/>
        <end position="254"/>
    </location>
</feature>
<dbReference type="AlphaFoldDB" id="A0A6C2YJ09"/>
<name>A0A6C2YJ09_9BACT</name>
<dbReference type="InParanoid" id="A0A6C2YJ09"/>
<evidence type="ECO:0000313" key="5">
    <source>
        <dbReference type="Proteomes" id="UP000464378"/>
    </source>
</evidence>
<keyword evidence="3" id="KW-0472">Membrane</keyword>
<dbReference type="Proteomes" id="UP000464378">
    <property type="component" value="Chromosome"/>
</dbReference>
<feature type="transmembrane region" description="Helical" evidence="3">
    <location>
        <begin position="160"/>
        <end position="182"/>
    </location>
</feature>
<keyword evidence="1" id="KW-0175">Coiled coil</keyword>
<feature type="transmembrane region" description="Helical" evidence="3">
    <location>
        <begin position="194"/>
        <end position="214"/>
    </location>
</feature>
<reference evidence="4" key="1">
    <citation type="submission" date="2019-04" db="EMBL/GenBank/DDBJ databases">
        <authorList>
            <consortium name="Science for Life Laboratories"/>
        </authorList>
    </citation>
    <scope>NUCLEOTIDE SEQUENCE</scope>
    <source>
        <strain evidence="4">MBLW1</strain>
    </source>
</reference>
<dbReference type="EMBL" id="LR586016">
    <property type="protein sequence ID" value="VIP01530.1"/>
    <property type="molecule type" value="Genomic_DNA"/>
</dbReference>
<proteinExistence type="predicted"/>
<feature type="coiled-coil region" evidence="1">
    <location>
        <begin position="71"/>
        <end position="136"/>
    </location>
</feature>
<evidence type="ECO:0000256" key="1">
    <source>
        <dbReference type="SAM" id="Coils"/>
    </source>
</evidence>
<evidence type="ECO:0000256" key="2">
    <source>
        <dbReference type="SAM" id="MobiDB-lite"/>
    </source>
</evidence>
<gene>
    <name evidence="4" type="ORF">GMBLW1_24300</name>
</gene>
<organism evidence="4">
    <name type="scientific">Tuwongella immobilis</name>
    <dbReference type="NCBI Taxonomy" id="692036"/>
    <lineage>
        <taxon>Bacteria</taxon>
        <taxon>Pseudomonadati</taxon>
        <taxon>Planctomycetota</taxon>
        <taxon>Planctomycetia</taxon>
        <taxon>Gemmatales</taxon>
        <taxon>Gemmataceae</taxon>
        <taxon>Tuwongella</taxon>
    </lineage>
</organism>
<protein>
    <submittedName>
        <fullName evidence="4">Uncharacterized protein</fullName>
    </submittedName>
</protein>
<keyword evidence="3" id="KW-0812">Transmembrane</keyword>
<evidence type="ECO:0000313" key="4">
    <source>
        <dbReference type="EMBL" id="VIP01530.1"/>
    </source>
</evidence>
<evidence type="ECO:0000256" key="3">
    <source>
        <dbReference type="SAM" id="Phobius"/>
    </source>
</evidence>
<keyword evidence="3" id="KW-1133">Transmembrane helix</keyword>
<dbReference type="EMBL" id="LR593887">
    <property type="protein sequence ID" value="VTR98682.1"/>
    <property type="molecule type" value="Genomic_DNA"/>
</dbReference>
<sequence>MLGSLRLPLLFQEFDAEAERTTLKILAGLGRFEGSADLSEITITNVLANDGLRARLASNHTGEEEITMIRDALLEETNRRFEEEKQQAKRLETELRNREASILSLDTEKKSKEDEIARLQAEIAEQKALVEATGSENQSQAEIIAAMTAKQEATAALVRYIGWLVFLIVVAGFTGWTSVLLFPVLSRVISQQWVFVLSALIAFIVGHLAIEYKYRNTSVMKALWLFVQVQRFRAWLWSFVFLSFIVGVIGNLVANNVQTSLDDQSQPPGTVLTPAPDATAN</sequence>
<accession>A0A6C2YJ09</accession>
<keyword evidence="5" id="KW-1185">Reference proteome</keyword>
<feature type="region of interest" description="Disordered" evidence="2">
    <location>
        <begin position="262"/>
        <end position="281"/>
    </location>
</feature>